<evidence type="ECO:0000313" key="3">
    <source>
        <dbReference type="Proteomes" id="UP000434209"/>
    </source>
</evidence>
<proteinExistence type="predicted"/>
<dbReference type="Gene3D" id="3.90.550.10">
    <property type="entry name" value="Spore Coat Polysaccharide Biosynthesis Protein SpsA, Chain A"/>
    <property type="match status" value="1"/>
</dbReference>
<name>A0A7Z2G5Z5_9BURK</name>
<reference evidence="2 3" key="1">
    <citation type="submission" date="2019-12" db="EMBL/GenBank/DDBJ databases">
        <title>Paraburkholderia acidiphila 7Q-K02 sp. nov and Paraburkholderia acidisoli DHF22 sp. nov., two strains isolated from forest soil.</title>
        <authorList>
            <person name="Gao Z."/>
            <person name="Qiu L."/>
        </authorList>
    </citation>
    <scope>NUCLEOTIDE SEQUENCE [LARGE SCALE GENOMIC DNA]</scope>
    <source>
        <strain evidence="2 3">7Q-K02</strain>
    </source>
</reference>
<dbReference type="InterPro" id="IPR029044">
    <property type="entry name" value="Nucleotide-diphossugar_trans"/>
</dbReference>
<accession>A0A7Z2G5Z5</accession>
<dbReference type="GO" id="GO:0016758">
    <property type="term" value="F:hexosyltransferase activity"/>
    <property type="evidence" value="ECO:0007669"/>
    <property type="project" value="UniProtKB-ARBA"/>
</dbReference>
<feature type="domain" description="Glycosyltransferase 2-like" evidence="1">
    <location>
        <begin position="15"/>
        <end position="122"/>
    </location>
</feature>
<sequence length="287" mass="32365">MFPSSAAQANAPCVSVVTPTWNREAFLPLAYRSFASQRMPGLEWIVIDDSDTPSAFMASLNDERVVYRHLRTRLTIGEKRNLAAELARGEVIAHFDDDEVYAPDYLSTMLGQMRLHDAQFVKLGAFFLYSCVYGQFAYWDLMRKSGLHFCWCAEPMTVLNFPQDNPAFADNHLGYGFSYVYTKELWAAQPFEPRSFNEDGRFITAARSRGAHRACHRRRGPVPARASCAQHVEMLSAVFAARGTRRAAFSALLRGARRRFAARRLNAKSRRSPAFSARCACGPSEPE</sequence>
<evidence type="ECO:0000259" key="1">
    <source>
        <dbReference type="Pfam" id="PF00535"/>
    </source>
</evidence>
<dbReference type="KEGG" id="pacp:FAZ97_13525"/>
<dbReference type="Proteomes" id="UP000434209">
    <property type="component" value="Chromosome 1"/>
</dbReference>
<dbReference type="OrthoDB" id="215285at2"/>
<dbReference type="EMBL" id="CP046909">
    <property type="protein sequence ID" value="QGZ55848.1"/>
    <property type="molecule type" value="Genomic_DNA"/>
</dbReference>
<dbReference type="PANTHER" id="PTHR22916:SF3">
    <property type="entry name" value="UDP-GLCNAC:BETAGAL BETA-1,3-N-ACETYLGLUCOSAMINYLTRANSFERASE-LIKE PROTEIN 1"/>
    <property type="match status" value="1"/>
</dbReference>
<dbReference type="Pfam" id="PF00535">
    <property type="entry name" value="Glycos_transf_2"/>
    <property type="match status" value="1"/>
</dbReference>
<dbReference type="PANTHER" id="PTHR22916">
    <property type="entry name" value="GLYCOSYLTRANSFERASE"/>
    <property type="match status" value="1"/>
</dbReference>
<organism evidence="2 3">
    <name type="scientific">Paraburkholderia acidiphila</name>
    <dbReference type="NCBI Taxonomy" id="2571747"/>
    <lineage>
        <taxon>Bacteria</taxon>
        <taxon>Pseudomonadati</taxon>
        <taxon>Pseudomonadota</taxon>
        <taxon>Betaproteobacteria</taxon>
        <taxon>Burkholderiales</taxon>
        <taxon>Burkholderiaceae</taxon>
        <taxon>Paraburkholderia</taxon>
    </lineage>
</organism>
<protein>
    <submittedName>
        <fullName evidence="2">Glycosyltransferase</fullName>
    </submittedName>
</protein>
<dbReference type="InterPro" id="IPR001173">
    <property type="entry name" value="Glyco_trans_2-like"/>
</dbReference>
<dbReference type="AlphaFoldDB" id="A0A7Z2G5Z5"/>
<dbReference type="RefSeq" id="WP_158758841.1">
    <property type="nucleotide sequence ID" value="NZ_CP046909.1"/>
</dbReference>
<keyword evidence="2" id="KW-0808">Transferase</keyword>
<keyword evidence="3" id="KW-1185">Reference proteome</keyword>
<dbReference type="SUPFAM" id="SSF53448">
    <property type="entry name" value="Nucleotide-diphospho-sugar transferases"/>
    <property type="match status" value="1"/>
</dbReference>
<dbReference type="CDD" id="cd00761">
    <property type="entry name" value="Glyco_tranf_GTA_type"/>
    <property type="match status" value="1"/>
</dbReference>
<gene>
    <name evidence="2" type="ORF">FAZ97_13525</name>
</gene>
<evidence type="ECO:0000313" key="2">
    <source>
        <dbReference type="EMBL" id="QGZ55848.1"/>
    </source>
</evidence>